<dbReference type="InterPro" id="IPR011050">
    <property type="entry name" value="Pectin_lyase_fold/virulence"/>
</dbReference>
<dbReference type="Proteomes" id="UP000505355">
    <property type="component" value="Chromosome"/>
</dbReference>
<dbReference type="EMBL" id="CP054139">
    <property type="protein sequence ID" value="QKJ29568.1"/>
    <property type="molecule type" value="Genomic_DNA"/>
</dbReference>
<dbReference type="InterPro" id="IPR013783">
    <property type="entry name" value="Ig-like_fold"/>
</dbReference>
<dbReference type="SUPFAM" id="SSF51126">
    <property type="entry name" value="Pectin lyase-like"/>
    <property type="match status" value="1"/>
</dbReference>
<dbReference type="PROSITE" id="PS50853">
    <property type="entry name" value="FN3"/>
    <property type="match status" value="1"/>
</dbReference>
<evidence type="ECO:0000256" key="1">
    <source>
        <dbReference type="SAM" id="SignalP"/>
    </source>
</evidence>
<dbReference type="RefSeq" id="WP_173414260.1">
    <property type="nucleotide sequence ID" value="NZ_CP054139.1"/>
</dbReference>
<proteinExistence type="predicted"/>
<dbReference type="Gene3D" id="2.60.40.10">
    <property type="entry name" value="Immunoglobulins"/>
    <property type="match status" value="1"/>
</dbReference>
<accession>A0A7D4PT20</accession>
<reference evidence="3 4" key="1">
    <citation type="submission" date="2020-05" db="EMBL/GenBank/DDBJ databases">
        <title>Mucilaginibacter mali sp. nov.</title>
        <authorList>
            <person name="Kim H.S."/>
            <person name="Lee K.C."/>
            <person name="Suh M.K."/>
            <person name="Kim J.-S."/>
            <person name="Han K.-I."/>
            <person name="Eom M.K."/>
            <person name="Shin Y.K."/>
            <person name="Lee J.-S."/>
        </authorList>
    </citation>
    <scope>NUCLEOTIDE SEQUENCE [LARGE SCALE GENOMIC DNA]</scope>
    <source>
        <strain evidence="3 4">G2-14</strain>
    </source>
</reference>
<keyword evidence="4" id="KW-1185">Reference proteome</keyword>
<evidence type="ECO:0000313" key="4">
    <source>
        <dbReference type="Proteomes" id="UP000505355"/>
    </source>
</evidence>
<name>A0A7D4PT20_9SPHI</name>
<sequence>MKINKKYIVWLLLPALGATMLTSCKKNDTATTFTPSRAFTPAGLSTTPSGATVKIDWKASLFSNGTGLTYTVDVSKDNTFATVDYTTSTSAVTLTLTDQQLLVGQPYFVRVKANATATAAGSNAYVVTTSSFTMPGILQTVPNADLSSKTATLRWLADAGVTKITITPTAPAGTPFDVTLAAADVTAQSKLVTGLTANVTYRADLYGGTRVKGFTTFTTPLYTRVLSATESIVDAVTNAANGDIIGLNAGTYDAKDATSAFVNFTLAQKAITLQSISGNPADTKINFKEFTLRGTGAGITLKNIGLDGTAGAAAYLINFTGVAADAEKCNYANVSVDGCTVSNVTSALMRGNRGSAATDYKIGNILINNSVISSINTAVTGFNTIELSKMQFTRIDITNNTFYDFGRALVVASTALGTGVPIPAVNIDKCTFNFFGGNNMYTLVDGNTNPLAVTVTNNIIANTPKAGNTTAGLLRGSGSGSTFSFNNNNTFGLNNGSGGAALINATNTTVTTGANTTTDLGWIATTTNFTLPAGSSLRTASTTGGAIGDPRWAK</sequence>
<dbReference type="InterPro" id="IPR036116">
    <property type="entry name" value="FN3_sf"/>
</dbReference>
<organism evidence="3 4">
    <name type="scientific">Mucilaginibacter mali</name>
    <dbReference type="NCBI Taxonomy" id="2740462"/>
    <lineage>
        <taxon>Bacteria</taxon>
        <taxon>Pseudomonadati</taxon>
        <taxon>Bacteroidota</taxon>
        <taxon>Sphingobacteriia</taxon>
        <taxon>Sphingobacteriales</taxon>
        <taxon>Sphingobacteriaceae</taxon>
        <taxon>Mucilaginibacter</taxon>
    </lineage>
</organism>
<evidence type="ECO:0000313" key="3">
    <source>
        <dbReference type="EMBL" id="QKJ29568.1"/>
    </source>
</evidence>
<evidence type="ECO:0000259" key="2">
    <source>
        <dbReference type="PROSITE" id="PS50853"/>
    </source>
</evidence>
<gene>
    <name evidence="3" type="ORF">HQ865_07320</name>
</gene>
<protein>
    <recommendedName>
        <fullName evidence="2">Fibronectin type-III domain-containing protein</fullName>
    </recommendedName>
</protein>
<dbReference type="InterPro" id="IPR003961">
    <property type="entry name" value="FN3_dom"/>
</dbReference>
<dbReference type="SUPFAM" id="SSF49265">
    <property type="entry name" value="Fibronectin type III"/>
    <property type="match status" value="1"/>
</dbReference>
<feature type="chain" id="PRO_5028914891" description="Fibronectin type-III domain-containing protein" evidence="1">
    <location>
        <begin position="26"/>
        <end position="554"/>
    </location>
</feature>
<dbReference type="PROSITE" id="PS51257">
    <property type="entry name" value="PROKAR_LIPOPROTEIN"/>
    <property type="match status" value="1"/>
</dbReference>
<feature type="signal peptide" evidence="1">
    <location>
        <begin position="1"/>
        <end position="25"/>
    </location>
</feature>
<feature type="domain" description="Fibronectin type-III" evidence="2">
    <location>
        <begin position="35"/>
        <end position="136"/>
    </location>
</feature>
<keyword evidence="1" id="KW-0732">Signal</keyword>
<dbReference type="KEGG" id="mmab:HQ865_07320"/>
<dbReference type="AlphaFoldDB" id="A0A7D4PT20"/>